<dbReference type="InterPro" id="IPR004155">
    <property type="entry name" value="PBS_lyase_HEAT"/>
</dbReference>
<organism evidence="1 2">
    <name type="scientific">Candidatus Nitrospira kreftii</name>
    <dbReference type="NCBI Taxonomy" id="2652173"/>
    <lineage>
        <taxon>Bacteria</taxon>
        <taxon>Pseudomonadati</taxon>
        <taxon>Nitrospirota</taxon>
        <taxon>Nitrospiria</taxon>
        <taxon>Nitrospirales</taxon>
        <taxon>Nitrospiraceae</taxon>
        <taxon>Nitrospira</taxon>
    </lineage>
</organism>
<dbReference type="AlphaFoldDB" id="A0A7S8FF40"/>
<evidence type="ECO:0000313" key="1">
    <source>
        <dbReference type="EMBL" id="QPD04646.1"/>
    </source>
</evidence>
<dbReference type="InterPro" id="IPR016024">
    <property type="entry name" value="ARM-type_fold"/>
</dbReference>
<sequence>MIALSIRRAVWALFPLACLFLIFEPACGGTPSDLQKIQALYDNAEYQKALEESDKLDTETSGLPDARRLKVRTLVRLGNPNDALTEYDRLAQSLQQDDRMILREVALGFIVVLTKDMREQMRGAAYTALKEWQHPEAIPFLEDGLSDGSGLVRALAAEGLAKIDAGRSSPKFRQALGDQAVLVKEAVLKGFAKSDDVSVVSLVEPLLKDPEVRVRVAAAEVLCQLKRPKACDLLLRYAKAPNPDERTSAIRALVVRPSSSVYPLLIEASQHKQPSVRGAAATGFGHMPPAQAVPVLTRLLGDPLIPVRIAAAVSLGKMQGSDARSALNNALDDRDAAVRAFVIGGLLELNERYEIVAGSVRTLINTKEPAVRAAVARALGHAGQANREPARSALMLLVQDPVPRVRIAAIRSIAKVEGARAIELFTHNLHDEDDAVRATAGGALLAVAAPSR</sequence>
<dbReference type="EMBL" id="CP047423">
    <property type="protein sequence ID" value="QPD04646.1"/>
    <property type="molecule type" value="Genomic_DNA"/>
</dbReference>
<reference evidence="1 2" key="1">
    <citation type="journal article" date="2020" name="ISME J.">
        <title>Enrichment and physiological characterization of a novel comammox Nitrospira indicates ammonium inhibition of complete nitrification.</title>
        <authorList>
            <person name="Sakoula D."/>
            <person name="Koch H."/>
            <person name="Frank J."/>
            <person name="Jetten M.S.M."/>
            <person name="van Kessel M.A.H.J."/>
            <person name="Lucker S."/>
        </authorList>
    </citation>
    <scope>NUCLEOTIDE SEQUENCE [LARGE SCALE GENOMIC DNA]</scope>
    <source>
        <strain evidence="1">Comreactor17</strain>
    </source>
</reference>
<name>A0A7S8FF40_9BACT</name>
<proteinExistence type="predicted"/>
<dbReference type="PANTHER" id="PTHR12697:SF5">
    <property type="entry name" value="DEOXYHYPUSINE HYDROXYLASE"/>
    <property type="match status" value="1"/>
</dbReference>
<evidence type="ECO:0008006" key="3">
    <source>
        <dbReference type="Google" id="ProtNLM"/>
    </source>
</evidence>
<protein>
    <recommendedName>
        <fullName evidence="3">HEAT repeat domain-containing protein</fullName>
    </recommendedName>
</protein>
<dbReference type="GO" id="GO:0016491">
    <property type="term" value="F:oxidoreductase activity"/>
    <property type="evidence" value="ECO:0007669"/>
    <property type="project" value="TreeGrafter"/>
</dbReference>
<evidence type="ECO:0000313" key="2">
    <source>
        <dbReference type="Proteomes" id="UP000593737"/>
    </source>
</evidence>
<dbReference type="InterPro" id="IPR011989">
    <property type="entry name" value="ARM-like"/>
</dbReference>
<accession>A0A7S8FF40</accession>
<dbReference type="Pfam" id="PF13646">
    <property type="entry name" value="HEAT_2"/>
    <property type="match status" value="3"/>
</dbReference>
<dbReference type="KEGG" id="nkf:Nkreftii_002420"/>
<dbReference type="SUPFAM" id="SSF48371">
    <property type="entry name" value="ARM repeat"/>
    <property type="match status" value="1"/>
</dbReference>
<gene>
    <name evidence="1" type="ORF">Nkreftii_002420</name>
</gene>
<dbReference type="Proteomes" id="UP000593737">
    <property type="component" value="Chromosome"/>
</dbReference>
<dbReference type="SMART" id="SM00567">
    <property type="entry name" value="EZ_HEAT"/>
    <property type="match status" value="7"/>
</dbReference>
<dbReference type="Gene3D" id="1.25.10.10">
    <property type="entry name" value="Leucine-rich Repeat Variant"/>
    <property type="match status" value="3"/>
</dbReference>
<dbReference type="PANTHER" id="PTHR12697">
    <property type="entry name" value="PBS LYASE HEAT-LIKE PROTEIN"/>
    <property type="match status" value="1"/>
</dbReference>